<dbReference type="Pfam" id="PF00931">
    <property type="entry name" value="NB-ARC"/>
    <property type="match status" value="1"/>
</dbReference>
<proteinExistence type="predicted"/>
<keyword evidence="1" id="KW-0677">Repeat</keyword>
<keyword evidence="2" id="KW-0611">Plant defense</keyword>
<evidence type="ECO:0000259" key="3">
    <source>
        <dbReference type="Pfam" id="PF00931"/>
    </source>
</evidence>
<dbReference type="Proteomes" id="UP001140206">
    <property type="component" value="Chromosome 1"/>
</dbReference>
<reference evidence="5" key="1">
    <citation type="submission" date="2022-08" db="EMBL/GenBank/DDBJ databases">
        <authorList>
            <person name="Marques A."/>
        </authorList>
    </citation>
    <scope>NUCLEOTIDE SEQUENCE</scope>
    <source>
        <strain evidence="5">RhyPub2mFocal</strain>
        <tissue evidence="5">Leaves</tissue>
    </source>
</reference>
<feature type="domain" description="Disease resistance protein winged helix" evidence="4">
    <location>
        <begin position="428"/>
        <end position="461"/>
    </location>
</feature>
<feature type="domain" description="NB-ARC" evidence="3">
    <location>
        <begin position="162"/>
        <end position="348"/>
    </location>
</feature>
<name>A0AAV8GSR6_9POAL</name>
<dbReference type="GO" id="GO:0043531">
    <property type="term" value="F:ADP binding"/>
    <property type="evidence" value="ECO:0007669"/>
    <property type="project" value="InterPro"/>
</dbReference>
<dbReference type="AlphaFoldDB" id="A0AAV8GSR6"/>
<organism evidence="5 6">
    <name type="scientific">Rhynchospora pubera</name>
    <dbReference type="NCBI Taxonomy" id="906938"/>
    <lineage>
        <taxon>Eukaryota</taxon>
        <taxon>Viridiplantae</taxon>
        <taxon>Streptophyta</taxon>
        <taxon>Embryophyta</taxon>
        <taxon>Tracheophyta</taxon>
        <taxon>Spermatophyta</taxon>
        <taxon>Magnoliopsida</taxon>
        <taxon>Liliopsida</taxon>
        <taxon>Poales</taxon>
        <taxon>Cyperaceae</taxon>
        <taxon>Cyperoideae</taxon>
        <taxon>Rhynchosporeae</taxon>
        <taxon>Rhynchospora</taxon>
    </lineage>
</organism>
<dbReference type="Gene3D" id="1.10.8.430">
    <property type="entry name" value="Helical domain of apoptotic protease-activating factors"/>
    <property type="match status" value="1"/>
</dbReference>
<dbReference type="PANTHER" id="PTHR23155:SF1241">
    <property type="entry name" value="DISEASE RESISTANCE RPP13-LIKE PROTEIN 1-RELATED"/>
    <property type="match status" value="1"/>
</dbReference>
<dbReference type="InterPro" id="IPR058922">
    <property type="entry name" value="WHD_DRP"/>
</dbReference>
<evidence type="ECO:0000256" key="1">
    <source>
        <dbReference type="ARBA" id="ARBA00022737"/>
    </source>
</evidence>
<dbReference type="GO" id="GO:0098542">
    <property type="term" value="P:defense response to other organism"/>
    <property type="evidence" value="ECO:0007669"/>
    <property type="project" value="TreeGrafter"/>
</dbReference>
<evidence type="ECO:0000313" key="6">
    <source>
        <dbReference type="Proteomes" id="UP001140206"/>
    </source>
</evidence>
<evidence type="ECO:0000259" key="4">
    <source>
        <dbReference type="Pfam" id="PF23559"/>
    </source>
</evidence>
<dbReference type="Pfam" id="PF23559">
    <property type="entry name" value="WHD_DRP"/>
    <property type="match status" value="1"/>
</dbReference>
<keyword evidence="6" id="KW-1185">Reference proteome</keyword>
<sequence length="508" mass="57843">MQTSLQEIHVIKVRVEKQRIENHEEVQLVRGIKDAIYEAEDVVNEFEYNLLDGEKSVEQQKLNTAASGSSFTHVALSLFDTCTEKTKELSEYLDWPILGDVEFKKKMKQVSESLVRAKDSAMILFNSMKINNSPNIQSPEQENELDTGSQIGEEIIGRIKEREELIELLFKENNETPTIIQIEGQGGIGKTTLARLVYNDLKVLTEPGGQGFFELNMWLSVSENFDGIKLTKEMLQYVSPEFSQSVTSFDLLQKELKEKLASKRILLVLDNVWFVKDVNKKSSFEQKWLQFLAPLKKTKPGSKIIVTTREGVVATTLESFGSLQVIPLGGLNDDDSWSLLKSKAFGSKNQNNRDNLEPIGEELVKNLKGFPLAIRVVGTELKGESDTEEWKRILNDNALDKSDIRDVLLRSYTHLPDYLQPCFAYCSLFPKDYYLKPDRLVHMWIAQGFVHPREKKSSEEIEGDTPENLDSVRHLSVTSWELDRLLDIVNFDKLRTLLISNNCGVCVA</sequence>
<dbReference type="Gene3D" id="1.10.10.10">
    <property type="entry name" value="Winged helix-like DNA-binding domain superfamily/Winged helix DNA-binding domain"/>
    <property type="match status" value="1"/>
</dbReference>
<accession>A0AAV8GSR6</accession>
<evidence type="ECO:0000256" key="2">
    <source>
        <dbReference type="ARBA" id="ARBA00022821"/>
    </source>
</evidence>
<dbReference type="InterPro" id="IPR044974">
    <property type="entry name" value="Disease_R_plants"/>
</dbReference>
<dbReference type="Gene3D" id="3.40.50.300">
    <property type="entry name" value="P-loop containing nucleotide triphosphate hydrolases"/>
    <property type="match status" value="1"/>
</dbReference>
<protein>
    <submittedName>
        <fullName evidence="5">Disease resistance protein RGA2</fullName>
    </submittedName>
</protein>
<dbReference type="PANTHER" id="PTHR23155">
    <property type="entry name" value="DISEASE RESISTANCE PROTEIN RP"/>
    <property type="match status" value="1"/>
</dbReference>
<dbReference type="InterPro" id="IPR027417">
    <property type="entry name" value="P-loop_NTPase"/>
</dbReference>
<gene>
    <name evidence="5" type="ORF">LUZ62_019951</name>
</gene>
<dbReference type="InterPro" id="IPR036388">
    <property type="entry name" value="WH-like_DNA-bd_sf"/>
</dbReference>
<comment type="caution">
    <text evidence="5">The sequence shown here is derived from an EMBL/GenBank/DDBJ whole genome shotgun (WGS) entry which is preliminary data.</text>
</comment>
<dbReference type="PRINTS" id="PR00364">
    <property type="entry name" value="DISEASERSIST"/>
</dbReference>
<dbReference type="SUPFAM" id="SSF52540">
    <property type="entry name" value="P-loop containing nucleoside triphosphate hydrolases"/>
    <property type="match status" value="1"/>
</dbReference>
<dbReference type="InterPro" id="IPR002182">
    <property type="entry name" value="NB-ARC"/>
</dbReference>
<evidence type="ECO:0000313" key="5">
    <source>
        <dbReference type="EMBL" id="KAJ4807385.1"/>
    </source>
</evidence>
<dbReference type="InterPro" id="IPR042197">
    <property type="entry name" value="Apaf_helical"/>
</dbReference>
<dbReference type="EMBL" id="JAMFTS010000001">
    <property type="protein sequence ID" value="KAJ4807385.1"/>
    <property type="molecule type" value="Genomic_DNA"/>
</dbReference>